<comment type="caution">
    <text evidence="3">The sequence shown here is derived from an EMBL/GenBank/DDBJ whole genome shotgun (WGS) entry which is preliminary data.</text>
</comment>
<dbReference type="EMBL" id="BMMK01000004">
    <property type="protein sequence ID" value="GGM45045.1"/>
    <property type="molecule type" value="Genomic_DNA"/>
</dbReference>
<sequence>MTDNDRGTATVLAATAVLALLLITALVIQLAIAVTTRRRAESAADLAALAAAAHALSGPEHACAHARWITDRMRTNLASCRLEQWDALVEVTAKPNGPLANFAAVHARSRAGPTDP</sequence>
<dbReference type="Pfam" id="PF13400">
    <property type="entry name" value="Tad"/>
    <property type="match status" value="1"/>
</dbReference>
<dbReference type="AlphaFoldDB" id="A0A8J3FUP0"/>
<keyword evidence="1" id="KW-0472">Membrane</keyword>
<evidence type="ECO:0000256" key="1">
    <source>
        <dbReference type="SAM" id="Phobius"/>
    </source>
</evidence>
<dbReference type="Proteomes" id="UP000637578">
    <property type="component" value="Unassembled WGS sequence"/>
</dbReference>
<dbReference type="RefSeq" id="WP_189055244.1">
    <property type="nucleotide sequence ID" value="NZ_BMMK01000004.1"/>
</dbReference>
<feature type="transmembrane region" description="Helical" evidence="1">
    <location>
        <begin position="12"/>
        <end position="34"/>
    </location>
</feature>
<dbReference type="InterPro" id="IPR028087">
    <property type="entry name" value="Tad_N"/>
</dbReference>
<organism evidence="3 4">
    <name type="scientific">Longimycelium tulufanense</name>
    <dbReference type="NCBI Taxonomy" id="907463"/>
    <lineage>
        <taxon>Bacteria</taxon>
        <taxon>Bacillati</taxon>
        <taxon>Actinomycetota</taxon>
        <taxon>Actinomycetes</taxon>
        <taxon>Pseudonocardiales</taxon>
        <taxon>Pseudonocardiaceae</taxon>
        <taxon>Longimycelium</taxon>
    </lineage>
</organism>
<reference evidence="3" key="1">
    <citation type="journal article" date="2014" name="Int. J. Syst. Evol. Microbiol.">
        <title>Complete genome sequence of Corynebacterium casei LMG S-19264T (=DSM 44701T), isolated from a smear-ripened cheese.</title>
        <authorList>
            <consortium name="US DOE Joint Genome Institute (JGI-PGF)"/>
            <person name="Walter F."/>
            <person name="Albersmeier A."/>
            <person name="Kalinowski J."/>
            <person name="Ruckert C."/>
        </authorList>
    </citation>
    <scope>NUCLEOTIDE SEQUENCE</scope>
    <source>
        <strain evidence="3">CGMCC 4.5737</strain>
    </source>
</reference>
<gene>
    <name evidence="3" type="ORF">GCM10012275_15110</name>
</gene>
<keyword evidence="1" id="KW-0812">Transmembrane</keyword>
<keyword evidence="1" id="KW-1133">Transmembrane helix</keyword>
<dbReference type="NCBIfam" id="TIGR03816">
    <property type="entry name" value="tadE_like_DECH"/>
    <property type="match status" value="1"/>
</dbReference>
<name>A0A8J3FUP0_9PSEU</name>
<feature type="domain" description="Putative Flp pilus-assembly TadG-like N-terminal" evidence="2">
    <location>
        <begin position="7"/>
        <end position="53"/>
    </location>
</feature>
<keyword evidence="4" id="KW-1185">Reference proteome</keyword>
<accession>A0A8J3FUP0</accession>
<evidence type="ECO:0000259" key="2">
    <source>
        <dbReference type="Pfam" id="PF13400"/>
    </source>
</evidence>
<proteinExistence type="predicted"/>
<protein>
    <recommendedName>
        <fullName evidence="2">Putative Flp pilus-assembly TadG-like N-terminal domain-containing protein</fullName>
    </recommendedName>
</protein>
<evidence type="ECO:0000313" key="4">
    <source>
        <dbReference type="Proteomes" id="UP000637578"/>
    </source>
</evidence>
<evidence type="ECO:0000313" key="3">
    <source>
        <dbReference type="EMBL" id="GGM45045.1"/>
    </source>
</evidence>
<dbReference type="InterPro" id="IPR021202">
    <property type="entry name" value="Rv3654c-like"/>
</dbReference>
<reference evidence="3" key="2">
    <citation type="submission" date="2020-09" db="EMBL/GenBank/DDBJ databases">
        <authorList>
            <person name="Sun Q."/>
            <person name="Zhou Y."/>
        </authorList>
    </citation>
    <scope>NUCLEOTIDE SEQUENCE</scope>
    <source>
        <strain evidence="3">CGMCC 4.5737</strain>
    </source>
</reference>